<accession>A0A7T0PW98</accession>
<feature type="compositionally biased region" description="Low complexity" evidence="15">
    <location>
        <begin position="876"/>
        <end position="886"/>
    </location>
</feature>
<dbReference type="Gene3D" id="3.40.50.300">
    <property type="entry name" value="P-loop containing nucleotide triphosphate hydrolases"/>
    <property type="match status" value="3"/>
</dbReference>
<dbReference type="EC" id="5.6.2.4" evidence="12"/>
<evidence type="ECO:0000256" key="9">
    <source>
        <dbReference type="ARBA" id="ARBA00023204"/>
    </source>
</evidence>
<feature type="domain" description="UvrD-like helicase C-terminal" evidence="17">
    <location>
        <begin position="372"/>
        <end position="686"/>
    </location>
</feature>
<dbReference type="GO" id="GO:0043138">
    <property type="term" value="F:3'-5' DNA helicase activity"/>
    <property type="evidence" value="ECO:0007669"/>
    <property type="project" value="UniProtKB-EC"/>
</dbReference>
<keyword evidence="7 14" id="KW-0067">ATP-binding</keyword>
<evidence type="ECO:0000256" key="6">
    <source>
        <dbReference type="ARBA" id="ARBA00022839"/>
    </source>
</evidence>
<keyword evidence="8" id="KW-0238">DNA-binding</keyword>
<evidence type="ECO:0000259" key="16">
    <source>
        <dbReference type="PROSITE" id="PS51198"/>
    </source>
</evidence>
<dbReference type="KEGG" id="arep:ID810_04155"/>
<keyword evidence="3" id="KW-0227">DNA damage</keyword>
<evidence type="ECO:0000256" key="4">
    <source>
        <dbReference type="ARBA" id="ARBA00022801"/>
    </source>
</evidence>
<keyword evidence="5 14" id="KW-0347">Helicase</keyword>
<dbReference type="Pfam" id="PF00580">
    <property type="entry name" value="UvrD-helicase"/>
    <property type="match status" value="1"/>
</dbReference>
<evidence type="ECO:0000256" key="11">
    <source>
        <dbReference type="ARBA" id="ARBA00034617"/>
    </source>
</evidence>
<keyword evidence="19" id="KW-1185">Reference proteome</keyword>
<evidence type="ECO:0000259" key="17">
    <source>
        <dbReference type="PROSITE" id="PS51217"/>
    </source>
</evidence>
<feature type="binding site" evidence="14">
    <location>
        <begin position="59"/>
        <end position="66"/>
    </location>
    <ligand>
        <name>ATP</name>
        <dbReference type="ChEBI" id="CHEBI:30616"/>
    </ligand>
</feature>
<dbReference type="InterPro" id="IPR038726">
    <property type="entry name" value="PDDEXK_AddAB-type"/>
</dbReference>
<dbReference type="InterPro" id="IPR000212">
    <property type="entry name" value="DNA_helicase_UvrD/REP"/>
</dbReference>
<dbReference type="InterPro" id="IPR027417">
    <property type="entry name" value="P-loop_NTPase"/>
</dbReference>
<keyword evidence="10" id="KW-0413">Isomerase</keyword>
<sequence>MPHLCGQGLLPRAERRKKDRLVNAQITPEDLARALGTPPPTAEQSEVIAHPLSPLLVVAGAGSGKTATMSQRVLHLVATGRARPDQVLGLTFTRKATAELDQRVSTRLAQLATSGLCDLSEDEPGPTIATYNAFAGSLVREHGLRIGVDPDSVLITEARAWQIVSRLVEETTLALPASSVGSATALVLRLDGALSENLLTVEEARSGLEDLTGLFEGLSQVRGLKTVVGDAAKVMAVQRDMLDLVAQYRDHKRRHGLLDFGEQIALACRVAEEAPEVAQAVREQYPAVLLDEFQDTSVAQTRLLSALFSDGGVTAVGDPNQAIYGWRGASAGALDTFHAMFNPMGTAAVSEGAAPQQATPVRPLSTAWRSDRRILAVANTTSQPLREHRPQPGDAQVEHIPVTRLTERPAGTGLEDGTVMAAFVQEPLEEALAIADFLEERWNPSASMAVLCRTRSQFTAVAEALEERGLPCEVIGLGGMLAVPEVADVRSLLTVAADPERGDRLVRLLTGHGIGASDLKALAQLARHQVASVEREPGGQADIPFLAESIDALTRWDAERAAGRGEAGAAGLTERGRRIAVRVGRAMARVRAGLSLPLPELVVLAEQALDLDIELAARVDDPLGHRALDRLRSVAERFTAEMEAPTLADFLTWLDTAEEREAGLSAPEVEPEPGAVQILTIHASKGLEWDVVAVCGLNEEVFPSYRSRATEDLTVSSGGWMTSSQEFPHPLRADAATLPPFELALLEPPAVDKDQVKEMMGEYRLALGRHALAEERRLAYVAFTRARHDLLLTGSHLTKQAVRPRPMSRFLAELVRRELVEPWAQGLTSMDPEASNPLITRVREGIWPFDAAEGASATSPSRTAQRRSDARRAARRAGAVAVAAAGAGDGEGDSSGDSAGPAGRPASDDALVARWDQDLELLLAERRAHENHRPAVHLPAHLAATSLDNLREDPAAFATDLRRPLPRQPQAAARLGTLFHDTIAQRLAVQGSLLTLAEAGAPDTLDPEGRARLERWLATAENLPLLRGWSLAETEIERELTVGATTLRCRIDAVFRRDGARPDEEGAWLIVDWKTGRWHVPVDQLSVYVHAWAASLGVPTSAVRAAYVYVDPEGGEVDELLAADLLGLEEIARVLSPS</sequence>
<dbReference type="SUPFAM" id="SSF52540">
    <property type="entry name" value="P-loop containing nucleoside triphosphate hydrolases"/>
    <property type="match status" value="1"/>
</dbReference>
<feature type="domain" description="UvrD-like helicase ATP-binding" evidence="16">
    <location>
        <begin position="38"/>
        <end position="371"/>
    </location>
</feature>
<dbReference type="InterPro" id="IPR014017">
    <property type="entry name" value="DNA_helicase_UvrD-like_C"/>
</dbReference>
<dbReference type="Gene3D" id="1.10.486.10">
    <property type="entry name" value="PCRA, domain 4"/>
    <property type="match status" value="1"/>
</dbReference>
<dbReference type="Gene3D" id="3.90.320.10">
    <property type="match status" value="1"/>
</dbReference>
<dbReference type="GO" id="GO:0000725">
    <property type="term" value="P:recombinational repair"/>
    <property type="evidence" value="ECO:0007669"/>
    <property type="project" value="TreeGrafter"/>
</dbReference>
<dbReference type="GO" id="GO:0033202">
    <property type="term" value="C:DNA helicase complex"/>
    <property type="evidence" value="ECO:0007669"/>
    <property type="project" value="TreeGrafter"/>
</dbReference>
<feature type="region of interest" description="Disordered" evidence="15">
    <location>
        <begin position="851"/>
        <end position="907"/>
    </location>
</feature>
<dbReference type="Pfam" id="PF12705">
    <property type="entry name" value="PDDEXK_1"/>
    <property type="match status" value="1"/>
</dbReference>
<dbReference type="GO" id="GO:0005524">
    <property type="term" value="F:ATP binding"/>
    <property type="evidence" value="ECO:0007669"/>
    <property type="project" value="UniProtKB-UniRule"/>
</dbReference>
<dbReference type="PANTHER" id="PTHR11070:SF55">
    <property type="entry name" value="DNA 3'-5' HELICASE"/>
    <property type="match status" value="1"/>
</dbReference>
<evidence type="ECO:0000313" key="18">
    <source>
        <dbReference type="EMBL" id="QPL06126.1"/>
    </source>
</evidence>
<evidence type="ECO:0000256" key="15">
    <source>
        <dbReference type="SAM" id="MobiDB-lite"/>
    </source>
</evidence>
<keyword evidence="9" id="KW-0234">DNA repair</keyword>
<protein>
    <recommendedName>
        <fullName evidence="12">DNA 3'-5' helicase</fullName>
        <ecNumber evidence="12">5.6.2.4</ecNumber>
    </recommendedName>
</protein>
<dbReference type="GO" id="GO:0003677">
    <property type="term" value="F:DNA binding"/>
    <property type="evidence" value="ECO:0007669"/>
    <property type="project" value="UniProtKB-KW"/>
</dbReference>
<evidence type="ECO:0000256" key="10">
    <source>
        <dbReference type="ARBA" id="ARBA00023235"/>
    </source>
</evidence>
<evidence type="ECO:0000256" key="13">
    <source>
        <dbReference type="ARBA" id="ARBA00048988"/>
    </source>
</evidence>
<evidence type="ECO:0000256" key="8">
    <source>
        <dbReference type="ARBA" id="ARBA00023125"/>
    </source>
</evidence>
<comment type="catalytic activity">
    <reaction evidence="13">
        <text>ATP + H2O = ADP + phosphate + H(+)</text>
        <dbReference type="Rhea" id="RHEA:13065"/>
        <dbReference type="ChEBI" id="CHEBI:15377"/>
        <dbReference type="ChEBI" id="CHEBI:15378"/>
        <dbReference type="ChEBI" id="CHEBI:30616"/>
        <dbReference type="ChEBI" id="CHEBI:43474"/>
        <dbReference type="ChEBI" id="CHEBI:456216"/>
        <dbReference type="EC" id="5.6.2.4"/>
    </reaction>
</comment>
<evidence type="ECO:0000256" key="3">
    <source>
        <dbReference type="ARBA" id="ARBA00022763"/>
    </source>
</evidence>
<evidence type="ECO:0000256" key="5">
    <source>
        <dbReference type="ARBA" id="ARBA00022806"/>
    </source>
</evidence>
<keyword evidence="6" id="KW-0269">Exonuclease</keyword>
<reference evidence="18 19" key="1">
    <citation type="submission" date="2020-11" db="EMBL/GenBank/DDBJ databases">
        <title>Actinomyces sp. ZJ750.</title>
        <authorList>
            <person name="Zhou J."/>
        </authorList>
    </citation>
    <scope>NUCLEOTIDE SEQUENCE [LARGE SCALE GENOMIC DNA]</scope>
    <source>
        <strain evidence="18 19">ZJ750</strain>
    </source>
</reference>
<evidence type="ECO:0000256" key="12">
    <source>
        <dbReference type="ARBA" id="ARBA00034808"/>
    </source>
</evidence>
<keyword evidence="2 14" id="KW-0547">Nucleotide-binding</keyword>
<dbReference type="InterPro" id="IPR014016">
    <property type="entry name" value="UvrD-like_ATP-bd"/>
</dbReference>
<evidence type="ECO:0000313" key="19">
    <source>
        <dbReference type="Proteomes" id="UP000594637"/>
    </source>
</evidence>
<dbReference type="AlphaFoldDB" id="A0A7T0PW98"/>
<evidence type="ECO:0000256" key="14">
    <source>
        <dbReference type="PROSITE-ProRule" id="PRU00560"/>
    </source>
</evidence>
<evidence type="ECO:0000256" key="1">
    <source>
        <dbReference type="ARBA" id="ARBA00022722"/>
    </source>
</evidence>
<dbReference type="EMBL" id="CP063989">
    <property type="protein sequence ID" value="QPL06126.1"/>
    <property type="molecule type" value="Genomic_DNA"/>
</dbReference>
<feature type="compositionally biased region" description="Low complexity" evidence="15">
    <location>
        <begin position="895"/>
        <end position="905"/>
    </location>
</feature>
<keyword evidence="4 14" id="KW-0378">Hydrolase</keyword>
<keyword evidence="1" id="KW-0540">Nuclease</keyword>
<dbReference type="Pfam" id="PF13361">
    <property type="entry name" value="UvrD_C"/>
    <property type="match status" value="1"/>
</dbReference>
<comment type="catalytic activity">
    <reaction evidence="11">
        <text>Couples ATP hydrolysis with the unwinding of duplex DNA by translocating in the 3'-5' direction.</text>
        <dbReference type="EC" id="5.6.2.4"/>
    </reaction>
</comment>
<organism evidence="18 19">
    <name type="scientific">Actinomyces respiraculi</name>
    <dbReference type="NCBI Taxonomy" id="2744574"/>
    <lineage>
        <taxon>Bacteria</taxon>
        <taxon>Bacillati</taxon>
        <taxon>Actinomycetota</taxon>
        <taxon>Actinomycetes</taxon>
        <taxon>Actinomycetales</taxon>
        <taxon>Actinomycetaceae</taxon>
        <taxon>Actinomyces</taxon>
    </lineage>
</organism>
<dbReference type="PROSITE" id="PS51217">
    <property type="entry name" value="UVRD_HELICASE_CTER"/>
    <property type="match status" value="1"/>
</dbReference>
<name>A0A7T0PW98_9ACTO</name>
<dbReference type="PROSITE" id="PS51198">
    <property type="entry name" value="UVRD_HELICASE_ATP_BIND"/>
    <property type="match status" value="1"/>
</dbReference>
<dbReference type="Proteomes" id="UP000594637">
    <property type="component" value="Chromosome"/>
</dbReference>
<proteinExistence type="predicted"/>
<dbReference type="CDD" id="cd17932">
    <property type="entry name" value="DEXQc_UvrD"/>
    <property type="match status" value="1"/>
</dbReference>
<evidence type="ECO:0000256" key="2">
    <source>
        <dbReference type="ARBA" id="ARBA00022741"/>
    </source>
</evidence>
<dbReference type="GO" id="GO:0005829">
    <property type="term" value="C:cytosol"/>
    <property type="evidence" value="ECO:0007669"/>
    <property type="project" value="TreeGrafter"/>
</dbReference>
<evidence type="ECO:0000256" key="7">
    <source>
        <dbReference type="ARBA" id="ARBA00022840"/>
    </source>
</evidence>
<dbReference type="GO" id="GO:0004527">
    <property type="term" value="F:exonuclease activity"/>
    <property type="evidence" value="ECO:0007669"/>
    <property type="project" value="UniProtKB-KW"/>
</dbReference>
<dbReference type="InterPro" id="IPR011604">
    <property type="entry name" value="PDDEXK-like_dom_sf"/>
</dbReference>
<gene>
    <name evidence="18" type="ORF">ID810_04155</name>
</gene>
<dbReference type="PANTHER" id="PTHR11070">
    <property type="entry name" value="UVRD / RECB / PCRA DNA HELICASE FAMILY MEMBER"/>
    <property type="match status" value="1"/>
</dbReference>